<reference evidence="2" key="1">
    <citation type="submission" date="2018-01" db="EMBL/GenBank/DDBJ databases">
        <title>An insight into the sialome of Amazonian anophelines.</title>
        <authorList>
            <person name="Ribeiro J.M."/>
            <person name="Scarpassa V."/>
            <person name="Calvo E."/>
        </authorList>
    </citation>
    <scope>NUCLEOTIDE SEQUENCE</scope>
    <source>
        <tissue evidence="2">Salivary glands</tissue>
    </source>
</reference>
<proteinExistence type="predicted"/>
<feature type="chain" id="PRO_5014824417" evidence="1">
    <location>
        <begin position="20"/>
        <end position="124"/>
    </location>
</feature>
<name>A0A2M3ZUG7_9DIPT</name>
<sequence>MAIGLGADVVIMLLTAVEGGNTDENEELGTDAILETVVPEGDGVDADDSRELATDVILAVAVVGAIDAVVLMTASELDVDIEAVVPADAVVALVVDSELEGTLTDPATITGKFVAEANDDNISC</sequence>
<evidence type="ECO:0000313" key="2">
    <source>
        <dbReference type="EMBL" id="MBW32142.1"/>
    </source>
</evidence>
<protein>
    <submittedName>
        <fullName evidence="2">Putative secreted peptide</fullName>
    </submittedName>
</protein>
<dbReference type="EMBL" id="GGFM01011391">
    <property type="protein sequence ID" value="MBW32142.1"/>
    <property type="molecule type" value="Transcribed_RNA"/>
</dbReference>
<dbReference type="AlphaFoldDB" id="A0A2M3ZUG7"/>
<keyword evidence="1" id="KW-0732">Signal</keyword>
<feature type="signal peptide" evidence="1">
    <location>
        <begin position="1"/>
        <end position="19"/>
    </location>
</feature>
<accession>A0A2M3ZUG7</accession>
<evidence type="ECO:0000256" key="1">
    <source>
        <dbReference type="SAM" id="SignalP"/>
    </source>
</evidence>
<organism evidence="2">
    <name type="scientific">Anopheles braziliensis</name>
    <dbReference type="NCBI Taxonomy" id="58242"/>
    <lineage>
        <taxon>Eukaryota</taxon>
        <taxon>Metazoa</taxon>
        <taxon>Ecdysozoa</taxon>
        <taxon>Arthropoda</taxon>
        <taxon>Hexapoda</taxon>
        <taxon>Insecta</taxon>
        <taxon>Pterygota</taxon>
        <taxon>Neoptera</taxon>
        <taxon>Endopterygota</taxon>
        <taxon>Diptera</taxon>
        <taxon>Nematocera</taxon>
        <taxon>Culicoidea</taxon>
        <taxon>Culicidae</taxon>
        <taxon>Anophelinae</taxon>
        <taxon>Anopheles</taxon>
    </lineage>
</organism>